<evidence type="ECO:0000313" key="2">
    <source>
        <dbReference type="EMBL" id="CAK7210102.1"/>
    </source>
</evidence>
<evidence type="ECO:0000256" key="1">
    <source>
        <dbReference type="SAM" id="MobiDB-lite"/>
    </source>
</evidence>
<accession>A0ABP0AS58</accession>
<dbReference type="EMBL" id="CAWUHB010000002">
    <property type="protein sequence ID" value="CAK7210102.1"/>
    <property type="molecule type" value="Genomic_DNA"/>
</dbReference>
<reference evidence="2 3" key="1">
    <citation type="submission" date="2024-01" db="EMBL/GenBank/DDBJ databases">
        <authorList>
            <person name="Allen C."/>
            <person name="Tagirdzhanova G."/>
        </authorList>
    </citation>
    <scope>NUCLEOTIDE SEQUENCE [LARGE SCALE GENOMIC DNA]</scope>
</reference>
<gene>
    <name evidence="2" type="ORF">SCUCBS95973_000678</name>
</gene>
<protein>
    <submittedName>
        <fullName evidence="2">Uncharacterized protein</fullName>
    </submittedName>
</protein>
<proteinExistence type="predicted"/>
<comment type="caution">
    <text evidence="2">The sequence shown here is derived from an EMBL/GenBank/DDBJ whole genome shotgun (WGS) entry which is preliminary data.</text>
</comment>
<keyword evidence="3" id="KW-1185">Reference proteome</keyword>
<sequence length="524" mass="56472">MKFKDFLSRTVVTAMASSPAVMAFPADLAETSSGTAAASPAMVSTATVSTASAQSIHATTVTAASEQTVVEASAASIGTAMVAQPAITEALDTAATMAAEMLPMTLEGEEPSVSIHQVLPSVVPSVVSPVAASSTASVIDLYDFEGLEDDDEPIEAATITASSFASSFTMPADFTPIEPGFFDSEAAAASMQESAAELKDAAEEMLIDSEASHLEDDVDELIEIVAEGSRDFIEAWSYKKTVEKLTKLHWPIPSQILTTASRGMDIVIKGLGMMSHTAVHLMGEKAYAPCNVTIPFYIAKPLELAFMKPFQGLNYIMDYSAYAVDEINLKIRSTPFHKDPLADPSKGAYGVLTRAYNVLEAGQMFANISTNRTGMEWMPRMVEPVMCYARDIVVDLDGCVDKYPPLPPLPAPAAPPEAPFTWPHMPDLKDLVEQAEEVSRIFEEGEQKAKEMSDHIKDHLEGNHNHQGETTNDDTVHLEPLHPKPRPPKPGIPDPLGMDSIQIDPSDLITDPNDPNYVAIDDEE</sequence>
<dbReference type="Proteomes" id="UP001642405">
    <property type="component" value="Unassembled WGS sequence"/>
</dbReference>
<name>A0ABP0AS58_9PEZI</name>
<organism evidence="2 3">
    <name type="scientific">Sporothrix curviconia</name>
    <dbReference type="NCBI Taxonomy" id="1260050"/>
    <lineage>
        <taxon>Eukaryota</taxon>
        <taxon>Fungi</taxon>
        <taxon>Dikarya</taxon>
        <taxon>Ascomycota</taxon>
        <taxon>Pezizomycotina</taxon>
        <taxon>Sordariomycetes</taxon>
        <taxon>Sordariomycetidae</taxon>
        <taxon>Ophiostomatales</taxon>
        <taxon>Ophiostomataceae</taxon>
        <taxon>Sporothrix</taxon>
    </lineage>
</organism>
<feature type="region of interest" description="Disordered" evidence="1">
    <location>
        <begin position="459"/>
        <end position="524"/>
    </location>
</feature>
<evidence type="ECO:0000313" key="3">
    <source>
        <dbReference type="Proteomes" id="UP001642405"/>
    </source>
</evidence>